<feature type="transmembrane region" description="Helical" evidence="1">
    <location>
        <begin position="17"/>
        <end position="37"/>
    </location>
</feature>
<dbReference type="Gene3D" id="1.20.144.10">
    <property type="entry name" value="Phosphatidic acid phosphatase type 2/haloperoxidase"/>
    <property type="match status" value="1"/>
</dbReference>
<feature type="transmembrane region" description="Helical" evidence="1">
    <location>
        <begin position="178"/>
        <end position="199"/>
    </location>
</feature>
<reference evidence="3 4" key="1">
    <citation type="submission" date="2016-03" db="EMBL/GenBank/DDBJ databases">
        <title>Complete genome sequence of Thermococcus gorgonarius.</title>
        <authorList>
            <person name="Oger P.M."/>
        </authorList>
    </citation>
    <scope>NUCLEOTIDE SEQUENCE [LARGE SCALE GENOMIC DNA]</scope>
    <source>
        <strain evidence="3 4">W-12</strain>
    </source>
</reference>
<dbReference type="OrthoDB" id="96443at2157"/>
<keyword evidence="4" id="KW-1185">Reference proteome</keyword>
<sequence length="223" mass="25791">MKRKACSIPQESNRRSIILFLMAYAYWTFYSLIYPIVGRWSVNYTDFLLRLPGTSHDFVLGLLLWTKSHFFLYLLMDALYKLGFTWVMVGTVAYLLYISPTEAERTAKSYLLSFLVLSAIFLVAYVFPPHLVYPDLPRRYAPPGWDARPQFVLPSPHCTIDTISFLALARRKEVLARIMAFLVVLIPLSTVLLAEHWLWDALSGIFLGWLVDRYSRNFFNSGG</sequence>
<feature type="transmembrane region" description="Helical" evidence="1">
    <location>
        <begin position="82"/>
        <end position="98"/>
    </location>
</feature>
<evidence type="ECO:0000256" key="1">
    <source>
        <dbReference type="SAM" id="Phobius"/>
    </source>
</evidence>
<dbReference type="InterPro" id="IPR026841">
    <property type="entry name" value="Aur1/Ipt1"/>
</dbReference>
<evidence type="ECO:0000313" key="3">
    <source>
        <dbReference type="EMBL" id="ASJ00239.1"/>
    </source>
</evidence>
<feature type="transmembrane region" description="Helical" evidence="1">
    <location>
        <begin position="110"/>
        <end position="131"/>
    </location>
</feature>
<proteinExistence type="predicted"/>
<dbReference type="RefSeq" id="WP_088884578.1">
    <property type="nucleotide sequence ID" value="NZ_CP014855.1"/>
</dbReference>
<dbReference type="GeneID" id="33331172"/>
<organism evidence="3 4">
    <name type="scientific">Thermococcus gorgonarius</name>
    <dbReference type="NCBI Taxonomy" id="71997"/>
    <lineage>
        <taxon>Archaea</taxon>
        <taxon>Methanobacteriati</taxon>
        <taxon>Methanobacteriota</taxon>
        <taxon>Thermococci</taxon>
        <taxon>Thermococcales</taxon>
        <taxon>Thermococcaceae</taxon>
        <taxon>Thermococcus</taxon>
    </lineage>
</organism>
<evidence type="ECO:0000259" key="2">
    <source>
        <dbReference type="Pfam" id="PF14378"/>
    </source>
</evidence>
<dbReference type="KEGG" id="tgg:A3K92_01450"/>
<dbReference type="InterPro" id="IPR036938">
    <property type="entry name" value="PAP2/HPO_sf"/>
</dbReference>
<gene>
    <name evidence="3" type="ORF">A3K92_01450</name>
</gene>
<dbReference type="Proteomes" id="UP000250134">
    <property type="component" value="Chromosome"/>
</dbReference>
<dbReference type="EMBL" id="CP014855">
    <property type="protein sequence ID" value="ASJ00239.1"/>
    <property type="molecule type" value="Genomic_DNA"/>
</dbReference>
<name>A0A2Z2M5D1_THEGO</name>
<evidence type="ECO:0000313" key="4">
    <source>
        <dbReference type="Proteomes" id="UP000250134"/>
    </source>
</evidence>
<dbReference type="GO" id="GO:0016020">
    <property type="term" value="C:membrane"/>
    <property type="evidence" value="ECO:0007669"/>
    <property type="project" value="UniProtKB-SubCell"/>
</dbReference>
<dbReference type="SUPFAM" id="SSF48317">
    <property type="entry name" value="Acid phosphatase/Vanadium-dependent haloperoxidase"/>
    <property type="match status" value="1"/>
</dbReference>
<keyword evidence="1" id="KW-1133">Transmembrane helix</keyword>
<dbReference type="Pfam" id="PF14378">
    <property type="entry name" value="PAP2_3"/>
    <property type="match status" value="1"/>
</dbReference>
<keyword evidence="1" id="KW-0472">Membrane</keyword>
<protein>
    <recommendedName>
        <fullName evidence="2">Inositolphosphotransferase Aur1/Ipt1 domain-containing protein</fullName>
    </recommendedName>
</protein>
<dbReference type="AlphaFoldDB" id="A0A2Z2M5D1"/>
<feature type="domain" description="Inositolphosphotransferase Aur1/Ipt1" evidence="2">
    <location>
        <begin position="61"/>
        <end position="210"/>
    </location>
</feature>
<keyword evidence="1" id="KW-0812">Transmembrane</keyword>
<accession>A0A2Z2M5D1</accession>
<feature type="transmembrane region" description="Helical" evidence="1">
    <location>
        <begin position="58"/>
        <end position="76"/>
    </location>
</feature>